<evidence type="ECO:0008006" key="4">
    <source>
        <dbReference type="Google" id="ProtNLM"/>
    </source>
</evidence>
<accession>A0A0N1PG41</accession>
<name>A0A0N1PG41_LEPSE</name>
<dbReference type="OrthoDB" id="272713at2759"/>
<dbReference type="OMA" id="QLEATMN"/>
<dbReference type="PANTHER" id="PTHR38148:SF3">
    <property type="entry name" value="BAR DOMAIN-CONTAINING PROTEIN"/>
    <property type="match status" value="1"/>
</dbReference>
<reference evidence="2 3" key="1">
    <citation type="journal article" date="2015" name="PLoS Pathog.">
        <title>Leptomonas seymouri: Adaptations to the Dixenous Life Cycle Analyzed by Genome Sequencing, Transcriptome Profiling and Co-infection with Leishmania donovani.</title>
        <authorList>
            <person name="Kraeva N."/>
            <person name="Butenko A."/>
            <person name="Hlavacova J."/>
            <person name="Kostygov A."/>
            <person name="Myskova J."/>
            <person name="Grybchuk D."/>
            <person name="Lestinova T."/>
            <person name="Votypka J."/>
            <person name="Volf P."/>
            <person name="Opperdoes F."/>
            <person name="Flegontov P."/>
            <person name="Lukes J."/>
            <person name="Yurchenko V."/>
        </authorList>
    </citation>
    <scope>NUCLEOTIDE SEQUENCE [LARGE SCALE GENOMIC DNA]</scope>
    <source>
        <strain evidence="2 3">ATCC 30220</strain>
    </source>
</reference>
<evidence type="ECO:0000313" key="2">
    <source>
        <dbReference type="EMBL" id="KPI89862.1"/>
    </source>
</evidence>
<feature type="region of interest" description="Disordered" evidence="1">
    <location>
        <begin position="236"/>
        <end position="318"/>
    </location>
</feature>
<organism evidence="2 3">
    <name type="scientific">Leptomonas seymouri</name>
    <dbReference type="NCBI Taxonomy" id="5684"/>
    <lineage>
        <taxon>Eukaryota</taxon>
        <taxon>Discoba</taxon>
        <taxon>Euglenozoa</taxon>
        <taxon>Kinetoplastea</taxon>
        <taxon>Metakinetoplastina</taxon>
        <taxon>Trypanosomatida</taxon>
        <taxon>Trypanosomatidae</taxon>
        <taxon>Leishmaniinae</taxon>
        <taxon>Leptomonas</taxon>
    </lineage>
</organism>
<dbReference type="VEuPathDB" id="TriTrypDB:Lsey_0015_0240"/>
<comment type="caution">
    <text evidence="2">The sequence shown here is derived from an EMBL/GenBank/DDBJ whole genome shotgun (WGS) entry which is preliminary data.</text>
</comment>
<keyword evidence="3" id="KW-1185">Reference proteome</keyword>
<dbReference type="SUPFAM" id="SSF103657">
    <property type="entry name" value="BAR/IMD domain-like"/>
    <property type="match status" value="1"/>
</dbReference>
<dbReference type="Gene3D" id="1.20.1270.60">
    <property type="entry name" value="Arfaptin homology (AH) domain/BAR domain"/>
    <property type="match status" value="1"/>
</dbReference>
<sequence>MPLCASIPVTSDTDLSLQGTYLTDLDNCMKSFNDSITATLNAYRNLLTAFDHVGQVFGNVAHTCSKEVDNEVKGFRNGMRDMKDTGGFETFNNEIHEGSAAVLDPVRQGLKSAKKSYKEVKARQKEYDTVRYELDKTEKSYSKKQKSLTESKGYRKNMAKREKVKELYEARRSAFNQEIEALQHTTDSLLLRSLNNYLHSTAAFCGQLEALMTSYRTDINGSQGQKLTSMDKLKKEAQDRSAVPAAVGGAQDTNRYVTEDQATQEQFDEDEVLPSQPQQRNHSGDFYPAEGQHNRNEDSVNSHSEDVSGPNPFNLNAQ</sequence>
<evidence type="ECO:0000256" key="1">
    <source>
        <dbReference type="SAM" id="MobiDB-lite"/>
    </source>
</evidence>
<feature type="compositionally biased region" description="Basic and acidic residues" evidence="1">
    <location>
        <begin position="292"/>
        <end position="306"/>
    </location>
</feature>
<dbReference type="InterPro" id="IPR027267">
    <property type="entry name" value="AH/BAR_dom_sf"/>
</dbReference>
<feature type="compositionally biased region" description="Polar residues" evidence="1">
    <location>
        <begin position="251"/>
        <end position="265"/>
    </location>
</feature>
<dbReference type="PANTHER" id="PTHR38148">
    <property type="entry name" value="BAR DOMAIN-CONTAINING PROTEIN"/>
    <property type="match status" value="1"/>
</dbReference>
<evidence type="ECO:0000313" key="3">
    <source>
        <dbReference type="Proteomes" id="UP000038009"/>
    </source>
</evidence>
<protein>
    <recommendedName>
        <fullName evidence="4">BAR domain-containing protein</fullName>
    </recommendedName>
</protein>
<dbReference type="EMBL" id="LJSK01000015">
    <property type="protein sequence ID" value="KPI89862.1"/>
    <property type="molecule type" value="Genomic_DNA"/>
</dbReference>
<dbReference type="AlphaFoldDB" id="A0A0N1PG41"/>
<dbReference type="Proteomes" id="UP000038009">
    <property type="component" value="Unassembled WGS sequence"/>
</dbReference>
<gene>
    <name evidence="2" type="ORF">ABL78_1031</name>
</gene>
<proteinExistence type="predicted"/>